<keyword evidence="3" id="KW-1185">Reference proteome</keyword>
<gene>
    <name evidence="2" type="ORF">CBP36_12165</name>
</gene>
<accession>A0A240UDB9</accession>
<feature type="region of interest" description="Disordered" evidence="1">
    <location>
        <begin position="1"/>
        <end position="22"/>
    </location>
</feature>
<dbReference type="Proteomes" id="UP000194440">
    <property type="component" value="Chromosome"/>
</dbReference>
<dbReference type="KEGG" id="acip:CBP36_12165"/>
<reference evidence="2" key="1">
    <citation type="submission" date="2017-05" db="EMBL/GenBank/DDBJ databases">
        <title>Polyphasic characterization of four soil-derived phenanthrene-degrading Acidovorax strains and proposal of Acidovorax phenanthrenivorans sp. nov.</title>
        <authorList>
            <person name="Singleton D."/>
            <person name="Lee J."/>
            <person name="Dickey A.N."/>
            <person name="Stroud A."/>
            <person name="Scholl E.H."/>
            <person name="Wright F.A."/>
            <person name="Aitken M.D."/>
        </authorList>
    </citation>
    <scope>NUCLEOTIDE SEQUENCE</scope>
    <source>
        <strain evidence="2">P4</strain>
    </source>
</reference>
<protein>
    <submittedName>
        <fullName evidence="2">Uncharacterized protein</fullName>
    </submittedName>
</protein>
<dbReference type="EMBL" id="CP021366">
    <property type="protein sequence ID" value="ART59494.1"/>
    <property type="molecule type" value="Genomic_DNA"/>
</dbReference>
<proteinExistence type="predicted"/>
<dbReference type="AlphaFoldDB" id="A0A240UDB9"/>
<sequence length="70" mass="7469">MSRPPLRRINEGPPNRVPGSGVVQSGDGVAILHMDDLAQRCLACTSNTMHGARAMGADLNFILMGDFFLA</sequence>
<dbReference type="RefSeq" id="WP_086927613.1">
    <property type="nucleotide sequence ID" value="NZ_CP021362.1"/>
</dbReference>
<organism evidence="2 3">
    <name type="scientific">Acidovorax carolinensis</name>
    <dbReference type="NCBI Taxonomy" id="553814"/>
    <lineage>
        <taxon>Bacteria</taxon>
        <taxon>Pseudomonadati</taxon>
        <taxon>Pseudomonadota</taxon>
        <taxon>Betaproteobacteria</taxon>
        <taxon>Burkholderiales</taxon>
        <taxon>Comamonadaceae</taxon>
        <taxon>Acidovorax</taxon>
    </lineage>
</organism>
<evidence type="ECO:0000256" key="1">
    <source>
        <dbReference type="SAM" id="MobiDB-lite"/>
    </source>
</evidence>
<evidence type="ECO:0000313" key="2">
    <source>
        <dbReference type="EMBL" id="ART59494.1"/>
    </source>
</evidence>
<name>A0A240UDB9_9BURK</name>
<evidence type="ECO:0000313" key="3">
    <source>
        <dbReference type="Proteomes" id="UP000194440"/>
    </source>
</evidence>